<protein>
    <recommendedName>
        <fullName evidence="1">Heterokaryon incompatibility domain-containing protein</fullName>
    </recommendedName>
</protein>
<accession>A0A9W9FID1</accession>
<evidence type="ECO:0000313" key="2">
    <source>
        <dbReference type="EMBL" id="KAJ5100690.1"/>
    </source>
</evidence>
<feature type="domain" description="Heterokaryon incompatibility" evidence="1">
    <location>
        <begin position="41"/>
        <end position="208"/>
    </location>
</feature>
<evidence type="ECO:0000313" key="3">
    <source>
        <dbReference type="Proteomes" id="UP001149165"/>
    </source>
</evidence>
<dbReference type="Proteomes" id="UP001149165">
    <property type="component" value="Unassembled WGS sequence"/>
</dbReference>
<dbReference type="OrthoDB" id="2157530at2759"/>
<keyword evidence="3" id="KW-1185">Reference proteome</keyword>
<sequence length="601" mass="68503">MSNKPYIPDSDPDHPRWLLNLDKWEVFPYEDVEDEVKENGYGIVSYTWGMWSDFDNPAPDLPKYRVKNSDDPIDLPWKVPTIEVLTLSHARETMRKCLDKEISFVWWDWMCVPQGKFGSKMILSPELGTVKGEEIAKQMKIYQDARQGFIWLHRTNWDKPDSLKLQTYLKVGFGSQATFKDTLDEFRLSIGSIQEQEPWLTSGWTLQEGVLLQKSKLMDHEGKGLPGFMSSTGSPNENVFTLGDAAAEHLAVPATGLADDIATAFMRYSEGWTSDSLHELPQGVSEKVKQAITYFGPRLANGDHSQEYKNSASTFTDLIRCGLVAYWPGPQTGLYILSGASSRRFTTREDRCWALIGALELEGLNPWYSNAKTEEGKEEDFRKIKKEFFRPLLEKYQWELFIVPTVEDPEYERLSWFERIVHGGVLPLSLFLVKDPYEDLPRLKYDAGSDEIICTLESSGCASNSTRRNFIQLKKDVFARHYRQKRLDPKEPESPRGVIEVDEIKVEKMSGLVYLPVMDIHVPDAPHLNLGEDWGRVESSGLRCAAFELVGGGETSGFFKGIVDLWGVPGSFEDITSYKEFRICGSQTKALAEERWRCVMA</sequence>
<evidence type="ECO:0000259" key="1">
    <source>
        <dbReference type="Pfam" id="PF06985"/>
    </source>
</evidence>
<organism evidence="2 3">
    <name type="scientific">Penicillium angulare</name>
    <dbReference type="NCBI Taxonomy" id="116970"/>
    <lineage>
        <taxon>Eukaryota</taxon>
        <taxon>Fungi</taxon>
        <taxon>Dikarya</taxon>
        <taxon>Ascomycota</taxon>
        <taxon>Pezizomycotina</taxon>
        <taxon>Eurotiomycetes</taxon>
        <taxon>Eurotiomycetidae</taxon>
        <taxon>Eurotiales</taxon>
        <taxon>Aspergillaceae</taxon>
        <taxon>Penicillium</taxon>
    </lineage>
</organism>
<dbReference type="InterPro" id="IPR010730">
    <property type="entry name" value="HET"/>
</dbReference>
<proteinExistence type="predicted"/>
<name>A0A9W9FID1_9EURO</name>
<dbReference type="Pfam" id="PF06985">
    <property type="entry name" value="HET"/>
    <property type="match status" value="1"/>
</dbReference>
<reference evidence="2" key="2">
    <citation type="journal article" date="2023" name="IMA Fungus">
        <title>Comparative genomic study of the Penicillium genus elucidates a diverse pangenome and 15 lateral gene transfer events.</title>
        <authorList>
            <person name="Petersen C."/>
            <person name="Sorensen T."/>
            <person name="Nielsen M.R."/>
            <person name="Sondergaard T.E."/>
            <person name="Sorensen J.L."/>
            <person name="Fitzpatrick D.A."/>
            <person name="Frisvad J.C."/>
            <person name="Nielsen K.L."/>
        </authorList>
    </citation>
    <scope>NUCLEOTIDE SEQUENCE</scope>
    <source>
        <strain evidence="2">IBT 30069</strain>
    </source>
</reference>
<dbReference type="AlphaFoldDB" id="A0A9W9FID1"/>
<reference evidence="2" key="1">
    <citation type="submission" date="2022-11" db="EMBL/GenBank/DDBJ databases">
        <authorList>
            <person name="Petersen C."/>
        </authorList>
    </citation>
    <scope>NUCLEOTIDE SEQUENCE</scope>
    <source>
        <strain evidence="2">IBT 30069</strain>
    </source>
</reference>
<gene>
    <name evidence="2" type="ORF">N7456_006742</name>
</gene>
<comment type="caution">
    <text evidence="2">The sequence shown here is derived from an EMBL/GenBank/DDBJ whole genome shotgun (WGS) entry which is preliminary data.</text>
</comment>
<dbReference type="EMBL" id="JAPQKH010000004">
    <property type="protein sequence ID" value="KAJ5100690.1"/>
    <property type="molecule type" value="Genomic_DNA"/>
</dbReference>